<keyword evidence="3" id="KW-1185">Reference proteome</keyword>
<accession>A0A0R1MSY6</accession>
<sequence length="196" mass="23135">MKTQWANLQAQHTTFTYKTATDFGLDINALEKATKNGEIERLDRGIYVFPNVLEDRYATFSQRFSKGVFSGLSARDLHDMTEEAPFHYEMTFPKGYNNPNLARLDIHTRHQVQNRFELGIETVKTPYGNTARVYSPERTMLDTWEREDVSVEVRKYAYHAYLKLVRQNMYRLQQLIELQQKLYPHSNFIKTLEVDL</sequence>
<feature type="domain" description="AbiEi antitoxin N-terminal" evidence="1">
    <location>
        <begin position="10"/>
        <end position="50"/>
    </location>
</feature>
<name>A0A0R1MSY6_9LACO</name>
<dbReference type="RefSeq" id="WP_057821792.1">
    <property type="nucleotide sequence ID" value="NZ_AZEC01000013.1"/>
</dbReference>
<dbReference type="Proteomes" id="UP000051330">
    <property type="component" value="Unassembled WGS sequence"/>
</dbReference>
<evidence type="ECO:0000259" key="1">
    <source>
        <dbReference type="Pfam" id="PF13338"/>
    </source>
</evidence>
<proteinExistence type="predicted"/>
<evidence type="ECO:0000313" key="3">
    <source>
        <dbReference type="Proteomes" id="UP000051330"/>
    </source>
</evidence>
<evidence type="ECO:0000313" key="2">
    <source>
        <dbReference type="EMBL" id="KRL11089.1"/>
    </source>
</evidence>
<gene>
    <name evidence="2" type="ORF">FD09_GL000816</name>
</gene>
<dbReference type="PATRIC" id="fig|1423792.3.peg.830"/>
<reference evidence="2 3" key="1">
    <citation type="journal article" date="2015" name="Genome Announc.">
        <title>Expanding the biotechnology potential of lactobacilli through comparative genomics of 213 strains and associated genera.</title>
        <authorList>
            <person name="Sun Z."/>
            <person name="Harris H.M."/>
            <person name="McCann A."/>
            <person name="Guo C."/>
            <person name="Argimon S."/>
            <person name="Zhang W."/>
            <person name="Yang X."/>
            <person name="Jeffery I.B."/>
            <person name="Cooney J.C."/>
            <person name="Kagawa T.F."/>
            <person name="Liu W."/>
            <person name="Song Y."/>
            <person name="Salvetti E."/>
            <person name="Wrobel A."/>
            <person name="Rasinkangas P."/>
            <person name="Parkhill J."/>
            <person name="Rea M.C."/>
            <person name="O'Sullivan O."/>
            <person name="Ritari J."/>
            <person name="Douillard F.P."/>
            <person name="Paul Ross R."/>
            <person name="Yang R."/>
            <person name="Briner A.E."/>
            <person name="Felis G.E."/>
            <person name="de Vos W.M."/>
            <person name="Barrangou R."/>
            <person name="Klaenhammer T.R."/>
            <person name="Caufield P.W."/>
            <person name="Cui Y."/>
            <person name="Zhang H."/>
            <person name="O'Toole P.W."/>
        </authorList>
    </citation>
    <scope>NUCLEOTIDE SEQUENCE [LARGE SCALE GENOMIC DNA]</scope>
    <source>
        <strain evidence="2 3">DSM 12744</strain>
    </source>
</reference>
<dbReference type="Pfam" id="PF13338">
    <property type="entry name" value="AbiEi_4"/>
    <property type="match status" value="1"/>
</dbReference>
<dbReference type="OrthoDB" id="9801429at2"/>
<organism evidence="2 3">
    <name type="scientific">Schleiferilactobacillus perolens DSM 12744</name>
    <dbReference type="NCBI Taxonomy" id="1423792"/>
    <lineage>
        <taxon>Bacteria</taxon>
        <taxon>Bacillati</taxon>
        <taxon>Bacillota</taxon>
        <taxon>Bacilli</taxon>
        <taxon>Lactobacillales</taxon>
        <taxon>Lactobacillaceae</taxon>
        <taxon>Schleiferilactobacillus</taxon>
    </lineage>
</organism>
<dbReference type="STRING" id="1423792.FD09_GL000816"/>
<comment type="caution">
    <text evidence="2">The sequence shown here is derived from an EMBL/GenBank/DDBJ whole genome shotgun (WGS) entry which is preliminary data.</text>
</comment>
<protein>
    <recommendedName>
        <fullName evidence="1">AbiEi antitoxin N-terminal domain-containing protein</fullName>
    </recommendedName>
</protein>
<dbReference type="EMBL" id="AZEC01000013">
    <property type="protein sequence ID" value="KRL11089.1"/>
    <property type="molecule type" value="Genomic_DNA"/>
</dbReference>
<dbReference type="AlphaFoldDB" id="A0A0R1MSY6"/>
<dbReference type="InterPro" id="IPR025159">
    <property type="entry name" value="AbiEi_N"/>
</dbReference>